<dbReference type="InterPro" id="IPR011701">
    <property type="entry name" value="MFS"/>
</dbReference>
<dbReference type="GO" id="GO:0016020">
    <property type="term" value="C:membrane"/>
    <property type="evidence" value="ECO:0007669"/>
    <property type="project" value="UniProtKB-SubCell"/>
</dbReference>
<evidence type="ECO:0000256" key="5">
    <source>
        <dbReference type="ARBA" id="ARBA00023136"/>
    </source>
</evidence>
<feature type="transmembrane region" description="Helical" evidence="6">
    <location>
        <begin position="226"/>
        <end position="243"/>
    </location>
</feature>
<evidence type="ECO:0000256" key="6">
    <source>
        <dbReference type="SAM" id="Phobius"/>
    </source>
</evidence>
<dbReference type="InterPro" id="IPR001958">
    <property type="entry name" value="Tet-R_TetA/multi-R_MdtG-like"/>
</dbReference>
<dbReference type="GO" id="GO:0022857">
    <property type="term" value="F:transmembrane transporter activity"/>
    <property type="evidence" value="ECO:0007669"/>
    <property type="project" value="InterPro"/>
</dbReference>
<proteinExistence type="predicted"/>
<feature type="transmembrane region" description="Helical" evidence="6">
    <location>
        <begin position="353"/>
        <end position="375"/>
    </location>
</feature>
<feature type="transmembrane region" description="Helical" evidence="6">
    <location>
        <begin position="42"/>
        <end position="61"/>
    </location>
</feature>
<keyword evidence="3 6" id="KW-0812">Transmembrane</keyword>
<dbReference type="Proteomes" id="UP000319383">
    <property type="component" value="Chromosome"/>
</dbReference>
<protein>
    <submittedName>
        <fullName evidence="8">Tetracycline resistance protein, class B</fullName>
    </submittedName>
</protein>
<accession>A0A517ZMH2</accession>
<feature type="transmembrane region" description="Helical" evidence="6">
    <location>
        <begin position="142"/>
        <end position="164"/>
    </location>
</feature>
<feature type="transmembrane region" description="Helical" evidence="6">
    <location>
        <begin position="292"/>
        <end position="311"/>
    </location>
</feature>
<name>A0A517ZMH2_9PLAN</name>
<dbReference type="Gene3D" id="1.20.1250.20">
    <property type="entry name" value="MFS general substrate transporter like domains"/>
    <property type="match status" value="1"/>
</dbReference>
<dbReference type="RefSeq" id="WP_145375910.1">
    <property type="nucleotide sequence ID" value="NZ_CP036276.1"/>
</dbReference>
<organism evidence="8 9">
    <name type="scientific">Symmachiella dynata</name>
    <dbReference type="NCBI Taxonomy" id="2527995"/>
    <lineage>
        <taxon>Bacteria</taxon>
        <taxon>Pseudomonadati</taxon>
        <taxon>Planctomycetota</taxon>
        <taxon>Planctomycetia</taxon>
        <taxon>Planctomycetales</taxon>
        <taxon>Planctomycetaceae</taxon>
        <taxon>Symmachiella</taxon>
    </lineage>
</organism>
<keyword evidence="5 6" id="KW-0472">Membrane</keyword>
<dbReference type="SUPFAM" id="SSF103473">
    <property type="entry name" value="MFS general substrate transporter"/>
    <property type="match status" value="1"/>
</dbReference>
<feature type="transmembrane region" description="Helical" evidence="6">
    <location>
        <begin position="317"/>
        <end position="341"/>
    </location>
</feature>
<feature type="transmembrane region" description="Helical" evidence="6">
    <location>
        <begin position="263"/>
        <end position="280"/>
    </location>
</feature>
<dbReference type="InterPro" id="IPR020846">
    <property type="entry name" value="MFS_dom"/>
</dbReference>
<evidence type="ECO:0000256" key="4">
    <source>
        <dbReference type="ARBA" id="ARBA00022989"/>
    </source>
</evidence>
<comment type="subcellular location">
    <subcellularLocation>
        <location evidence="1">Membrane</location>
        <topology evidence="1">Multi-pass membrane protein</topology>
    </subcellularLocation>
</comment>
<dbReference type="PANTHER" id="PTHR23504:SF15">
    <property type="entry name" value="MAJOR FACILITATOR SUPERFAMILY (MFS) PROFILE DOMAIN-CONTAINING PROTEIN"/>
    <property type="match status" value="1"/>
</dbReference>
<dbReference type="KEGG" id="sdyn:Mal52_21560"/>
<evidence type="ECO:0000256" key="3">
    <source>
        <dbReference type="ARBA" id="ARBA00022692"/>
    </source>
</evidence>
<gene>
    <name evidence="8" type="primary">tetA</name>
    <name evidence="8" type="ORF">Mal52_21560</name>
</gene>
<feature type="domain" description="Major facilitator superfamily (MFS) profile" evidence="7">
    <location>
        <begin position="8"/>
        <end position="406"/>
    </location>
</feature>
<keyword evidence="4 6" id="KW-1133">Transmembrane helix</keyword>
<keyword evidence="9" id="KW-1185">Reference proteome</keyword>
<dbReference type="Pfam" id="PF07690">
    <property type="entry name" value="MFS_1"/>
    <property type="match status" value="1"/>
</dbReference>
<evidence type="ECO:0000256" key="2">
    <source>
        <dbReference type="ARBA" id="ARBA00022448"/>
    </source>
</evidence>
<dbReference type="PANTHER" id="PTHR23504">
    <property type="entry name" value="MAJOR FACILITATOR SUPERFAMILY DOMAIN-CONTAINING PROTEIN 10"/>
    <property type="match status" value="1"/>
</dbReference>
<sequence>MSKHSKASLGVIFVTVFIDLLGFGIVLPLLPRYGKFFEADHLLGPLMASFSAMQFLFAPAWGRLSDRIGRRPVLIVGLAGSTISYFMFGYATSLGKDDTLLGLGVLAWLFISRIGAGIAGATIPTAQAYIADVTGPEQRARGMALIGAAFGIGFTFGPLIGAGFVSDQVDAPPSAAPGYVAAVMSGLALLSAIFFLKESLEPGNTTTRHHWFDRSSLRHALTQPKISMILLAIFITTFAFAQFESTLSLLTRNLGMSPRSNFWIFAYVGLVLTIAQGVLVRRLLPRMGEYRMSVAGAILMTVGLLLVGLAGQQGSTGMLFAVLPVSVVGFSALTPSLQSLLSRGTSASEQGGILGLGQSLSALARIFGPWLGISLFLDDMFFPYAVAAAIMAVGFVMVLGLRNFSDKIETASHAIDMGEK</sequence>
<feature type="transmembrane region" description="Helical" evidence="6">
    <location>
        <begin position="7"/>
        <end position="30"/>
    </location>
</feature>
<feature type="transmembrane region" description="Helical" evidence="6">
    <location>
        <begin position="176"/>
        <end position="196"/>
    </location>
</feature>
<dbReference type="InterPro" id="IPR036259">
    <property type="entry name" value="MFS_trans_sf"/>
</dbReference>
<feature type="transmembrane region" description="Helical" evidence="6">
    <location>
        <begin position="73"/>
        <end position="93"/>
    </location>
</feature>
<feature type="transmembrane region" description="Helical" evidence="6">
    <location>
        <begin position="381"/>
        <end position="401"/>
    </location>
</feature>
<dbReference type="PRINTS" id="PR01035">
    <property type="entry name" value="TCRTETA"/>
</dbReference>
<evidence type="ECO:0000256" key="1">
    <source>
        <dbReference type="ARBA" id="ARBA00004141"/>
    </source>
</evidence>
<evidence type="ECO:0000313" key="8">
    <source>
        <dbReference type="EMBL" id="QDU43680.1"/>
    </source>
</evidence>
<feature type="transmembrane region" description="Helical" evidence="6">
    <location>
        <begin position="105"/>
        <end position="130"/>
    </location>
</feature>
<reference evidence="8 9" key="1">
    <citation type="submission" date="2019-02" db="EMBL/GenBank/DDBJ databases">
        <title>Deep-cultivation of Planctomycetes and their phenomic and genomic characterization uncovers novel biology.</title>
        <authorList>
            <person name="Wiegand S."/>
            <person name="Jogler M."/>
            <person name="Boedeker C."/>
            <person name="Pinto D."/>
            <person name="Vollmers J."/>
            <person name="Rivas-Marin E."/>
            <person name="Kohn T."/>
            <person name="Peeters S.H."/>
            <person name="Heuer A."/>
            <person name="Rast P."/>
            <person name="Oberbeckmann S."/>
            <person name="Bunk B."/>
            <person name="Jeske O."/>
            <person name="Meyerdierks A."/>
            <person name="Storesund J.E."/>
            <person name="Kallscheuer N."/>
            <person name="Luecker S."/>
            <person name="Lage O.M."/>
            <person name="Pohl T."/>
            <person name="Merkel B.J."/>
            <person name="Hornburger P."/>
            <person name="Mueller R.-W."/>
            <person name="Bruemmer F."/>
            <person name="Labrenz M."/>
            <person name="Spormann A.M."/>
            <person name="Op den Camp H."/>
            <person name="Overmann J."/>
            <person name="Amann R."/>
            <person name="Jetten M.S.M."/>
            <person name="Mascher T."/>
            <person name="Medema M.H."/>
            <person name="Devos D.P."/>
            <person name="Kaster A.-K."/>
            <person name="Ovreas L."/>
            <person name="Rohde M."/>
            <person name="Galperin M.Y."/>
            <person name="Jogler C."/>
        </authorList>
    </citation>
    <scope>NUCLEOTIDE SEQUENCE [LARGE SCALE GENOMIC DNA]</scope>
    <source>
        <strain evidence="8 9">Mal52</strain>
    </source>
</reference>
<keyword evidence="2" id="KW-0813">Transport</keyword>
<dbReference type="PROSITE" id="PS50850">
    <property type="entry name" value="MFS"/>
    <property type="match status" value="1"/>
</dbReference>
<dbReference type="AlphaFoldDB" id="A0A517ZMH2"/>
<evidence type="ECO:0000313" key="9">
    <source>
        <dbReference type="Proteomes" id="UP000319383"/>
    </source>
</evidence>
<evidence type="ECO:0000259" key="7">
    <source>
        <dbReference type="PROSITE" id="PS50850"/>
    </source>
</evidence>
<dbReference type="EMBL" id="CP036276">
    <property type="protein sequence ID" value="QDU43680.1"/>
    <property type="molecule type" value="Genomic_DNA"/>
</dbReference>